<evidence type="ECO:0000313" key="2">
    <source>
        <dbReference type="EMBL" id="KAK1649193.1"/>
    </source>
</evidence>
<organism evidence="2 3">
    <name type="scientific">Lolium multiflorum</name>
    <name type="common">Italian ryegrass</name>
    <name type="synonym">Lolium perenne subsp. multiflorum</name>
    <dbReference type="NCBI Taxonomy" id="4521"/>
    <lineage>
        <taxon>Eukaryota</taxon>
        <taxon>Viridiplantae</taxon>
        <taxon>Streptophyta</taxon>
        <taxon>Embryophyta</taxon>
        <taxon>Tracheophyta</taxon>
        <taxon>Spermatophyta</taxon>
        <taxon>Magnoliopsida</taxon>
        <taxon>Liliopsida</taxon>
        <taxon>Poales</taxon>
        <taxon>Poaceae</taxon>
        <taxon>BOP clade</taxon>
        <taxon>Pooideae</taxon>
        <taxon>Poodae</taxon>
        <taxon>Poeae</taxon>
        <taxon>Poeae Chloroplast Group 2 (Poeae type)</taxon>
        <taxon>Loliodinae</taxon>
        <taxon>Loliinae</taxon>
        <taxon>Lolium</taxon>
    </lineage>
</organism>
<feature type="compositionally biased region" description="Basic residues" evidence="1">
    <location>
        <begin position="336"/>
        <end position="346"/>
    </location>
</feature>
<protein>
    <recommendedName>
        <fullName evidence="4">RNase H type-1 domain-containing protein</fullName>
    </recommendedName>
</protein>
<comment type="caution">
    <text evidence="2">The sequence shown here is derived from an EMBL/GenBank/DDBJ whole genome shotgun (WGS) entry which is preliminary data.</text>
</comment>
<evidence type="ECO:0000256" key="1">
    <source>
        <dbReference type="SAM" id="MobiDB-lite"/>
    </source>
</evidence>
<sequence length="346" mass="39117">MDRGKHVKTDLVDFVPHPPSRLDAYTYLEEPMEVTFGQFRFCVEKEGSYRLEVLISSGLSAVDSDSSSGEEEISSPRFINTMASEKLAKIFSDMSFESSADSDISSDSDSVDSFNLIDRSVVIGKVFTDLYDGVTNPDKNQNSKYLQIYAIEETNRAEPETSEAFDNVGNPYVDPADLRRALSRFVARLGEKALPFYALIKQGGKFQWNEEADRAFEDLKRTISTPPILVAPKEKEHLMLYITTTPEVQVMNQCDAVNDSMLAYKEVYNELEKLFDGCEVNHISRLSNDEADVLANIGSQCLAIPPGVFWEEISERSTKPKKQQKKEKEKNPSGLKKYHQKKMNLK</sequence>
<dbReference type="InterPro" id="IPR043128">
    <property type="entry name" value="Rev_trsase/Diguanyl_cyclase"/>
</dbReference>
<evidence type="ECO:0000313" key="3">
    <source>
        <dbReference type="Proteomes" id="UP001231189"/>
    </source>
</evidence>
<dbReference type="EMBL" id="JAUUTY010000004">
    <property type="protein sequence ID" value="KAK1649193.1"/>
    <property type="molecule type" value="Genomic_DNA"/>
</dbReference>
<name>A0AAD8SCP8_LOLMU</name>
<dbReference type="Proteomes" id="UP001231189">
    <property type="component" value="Unassembled WGS sequence"/>
</dbReference>
<dbReference type="InterPro" id="IPR043502">
    <property type="entry name" value="DNA/RNA_pol_sf"/>
</dbReference>
<dbReference type="SUPFAM" id="SSF56672">
    <property type="entry name" value="DNA/RNA polymerases"/>
    <property type="match status" value="1"/>
</dbReference>
<dbReference type="AlphaFoldDB" id="A0AAD8SCP8"/>
<accession>A0AAD8SCP8</accession>
<proteinExistence type="predicted"/>
<dbReference type="Gene3D" id="3.30.70.270">
    <property type="match status" value="1"/>
</dbReference>
<feature type="region of interest" description="Disordered" evidence="1">
    <location>
        <begin position="313"/>
        <end position="346"/>
    </location>
</feature>
<gene>
    <name evidence="2" type="ORF">QYE76_066998</name>
</gene>
<evidence type="ECO:0008006" key="4">
    <source>
        <dbReference type="Google" id="ProtNLM"/>
    </source>
</evidence>
<keyword evidence="3" id="KW-1185">Reference proteome</keyword>
<reference evidence="2" key="1">
    <citation type="submission" date="2023-07" db="EMBL/GenBank/DDBJ databases">
        <title>A chromosome-level genome assembly of Lolium multiflorum.</title>
        <authorList>
            <person name="Chen Y."/>
            <person name="Copetti D."/>
            <person name="Kolliker R."/>
            <person name="Studer B."/>
        </authorList>
    </citation>
    <scope>NUCLEOTIDE SEQUENCE</scope>
    <source>
        <strain evidence="2">02402/16</strain>
        <tissue evidence="2">Leaf</tissue>
    </source>
</reference>